<dbReference type="VEuPathDB" id="FungiDB:I7I51_07873"/>
<dbReference type="Proteomes" id="UP000663671">
    <property type="component" value="Chromosome 2"/>
</dbReference>
<organism evidence="1 2">
    <name type="scientific">Ajellomyces capsulatus</name>
    <name type="common">Darling's disease fungus</name>
    <name type="synonym">Histoplasma capsulatum</name>
    <dbReference type="NCBI Taxonomy" id="5037"/>
    <lineage>
        <taxon>Eukaryota</taxon>
        <taxon>Fungi</taxon>
        <taxon>Dikarya</taxon>
        <taxon>Ascomycota</taxon>
        <taxon>Pezizomycotina</taxon>
        <taxon>Eurotiomycetes</taxon>
        <taxon>Eurotiomycetidae</taxon>
        <taxon>Onygenales</taxon>
        <taxon>Ajellomycetaceae</taxon>
        <taxon>Histoplasma</taxon>
    </lineage>
</organism>
<protein>
    <submittedName>
        <fullName evidence="1">Uncharacterized protein</fullName>
    </submittedName>
</protein>
<sequence>MCHDTLHSHGSICPLSRLGLHSGAEPTLRESLCIGHLYSEEEMSGFWVSAASSTASYTLSWVDFSRNSLRASIDIASKTTQPSTSMFSHDFYIRTPQHHCRKFSRDISVLTMRVRAAEKEMRCGLQPSQNMRLCLMTQHFSIPPQPHHSH</sequence>
<gene>
    <name evidence="1" type="ORF">I7I51_07873</name>
</gene>
<evidence type="ECO:0000313" key="2">
    <source>
        <dbReference type="Proteomes" id="UP000663671"/>
    </source>
</evidence>
<accession>A0A8A1M2M3</accession>
<reference evidence="1" key="1">
    <citation type="submission" date="2021-01" db="EMBL/GenBank/DDBJ databases">
        <title>Chromosome-level genome assembly of a human fungal pathogen reveals clustering of transcriptionally co-regulated genes.</title>
        <authorList>
            <person name="Voorhies M."/>
            <person name="Cohen S."/>
            <person name="Shea T.P."/>
            <person name="Petrus S."/>
            <person name="Munoz J.F."/>
            <person name="Poplawski S."/>
            <person name="Goldman W.E."/>
            <person name="Michael T."/>
            <person name="Cuomo C.A."/>
            <person name="Sil A."/>
            <person name="Beyhan S."/>
        </authorList>
    </citation>
    <scope>NUCLEOTIDE SEQUENCE</scope>
    <source>
        <strain evidence="1">WU24</strain>
    </source>
</reference>
<dbReference type="AlphaFoldDB" id="A0A8A1M2M3"/>
<name>A0A8A1M2M3_AJECA</name>
<proteinExistence type="predicted"/>
<dbReference type="EMBL" id="CP069109">
    <property type="protein sequence ID" value="QSS58447.1"/>
    <property type="molecule type" value="Genomic_DNA"/>
</dbReference>
<evidence type="ECO:0000313" key="1">
    <source>
        <dbReference type="EMBL" id="QSS58447.1"/>
    </source>
</evidence>